<dbReference type="InterPro" id="IPR058929">
    <property type="entry name" value="Ig_halo"/>
</dbReference>
<protein>
    <recommendedName>
        <fullName evidence="1">Ig-like domain-containing protein</fullName>
    </recommendedName>
</protein>
<proteinExistence type="predicted"/>
<gene>
    <name evidence="2" type="ORF">ACFQKE_07710</name>
</gene>
<dbReference type="Pfam" id="PF25942">
    <property type="entry name" value="Ig_halo"/>
    <property type="match status" value="1"/>
</dbReference>
<sequence>MPLRRRKALQLSGLGITILSGCTFGFGGTSDEIDVTMTNNDGTTHRLSVTISFENSVLVDETVTLAADESSTTTFENPRYTGSALLEAELDTAERTQTEIRVGPGTGIRDVFVEIRADGELTAFAGRT</sequence>
<accession>A0ABD5ZXR2</accession>
<comment type="caution">
    <text evidence="2">The sequence shown here is derived from an EMBL/GenBank/DDBJ whole genome shotgun (WGS) entry which is preliminary data.</text>
</comment>
<organism evidence="2 3">
    <name type="scientific">Haloplanus litoreus</name>
    <dbReference type="NCBI Taxonomy" id="767515"/>
    <lineage>
        <taxon>Archaea</taxon>
        <taxon>Methanobacteriati</taxon>
        <taxon>Methanobacteriota</taxon>
        <taxon>Stenosarchaea group</taxon>
        <taxon>Halobacteria</taxon>
        <taxon>Halobacteriales</taxon>
        <taxon>Haloferacaceae</taxon>
        <taxon>Haloplanus</taxon>
    </lineage>
</organism>
<name>A0ABD5ZXR2_9EURY</name>
<dbReference type="AlphaFoldDB" id="A0ABD5ZXR2"/>
<dbReference type="RefSeq" id="WP_379703395.1">
    <property type="nucleotide sequence ID" value="NZ_JBHTAT010000001.1"/>
</dbReference>
<dbReference type="EMBL" id="JBHTAT010000001">
    <property type="protein sequence ID" value="MFC7255180.1"/>
    <property type="molecule type" value="Genomic_DNA"/>
</dbReference>
<evidence type="ECO:0000259" key="1">
    <source>
        <dbReference type="Pfam" id="PF25942"/>
    </source>
</evidence>
<dbReference type="Proteomes" id="UP001596434">
    <property type="component" value="Unassembled WGS sequence"/>
</dbReference>
<feature type="domain" description="Ig-like" evidence="1">
    <location>
        <begin position="43"/>
        <end position="122"/>
    </location>
</feature>
<evidence type="ECO:0000313" key="2">
    <source>
        <dbReference type="EMBL" id="MFC7255180.1"/>
    </source>
</evidence>
<dbReference type="GeneID" id="96953526"/>
<keyword evidence="3" id="KW-1185">Reference proteome</keyword>
<dbReference type="PROSITE" id="PS51257">
    <property type="entry name" value="PROKAR_LIPOPROTEIN"/>
    <property type="match status" value="1"/>
</dbReference>
<evidence type="ECO:0000313" key="3">
    <source>
        <dbReference type="Proteomes" id="UP001596434"/>
    </source>
</evidence>
<reference evidence="2 3" key="1">
    <citation type="journal article" date="2019" name="Int. J. Syst. Evol. Microbiol.">
        <title>The Global Catalogue of Microorganisms (GCM) 10K type strain sequencing project: providing services to taxonomists for standard genome sequencing and annotation.</title>
        <authorList>
            <consortium name="The Broad Institute Genomics Platform"/>
            <consortium name="The Broad Institute Genome Sequencing Center for Infectious Disease"/>
            <person name="Wu L."/>
            <person name="Ma J."/>
        </authorList>
    </citation>
    <scope>NUCLEOTIDE SEQUENCE [LARGE SCALE GENOMIC DNA]</scope>
    <source>
        <strain evidence="2 3">GX21</strain>
    </source>
</reference>